<accession>A0A106C1R5</accession>
<dbReference type="PANTHER" id="PTHR30126:SF40">
    <property type="entry name" value="HTH-TYPE TRANSCRIPTIONAL REGULATOR GLTR"/>
    <property type="match status" value="1"/>
</dbReference>
<evidence type="ECO:0000256" key="2">
    <source>
        <dbReference type="ARBA" id="ARBA00023015"/>
    </source>
</evidence>
<dbReference type="Pfam" id="PF03466">
    <property type="entry name" value="LysR_substrate"/>
    <property type="match status" value="1"/>
</dbReference>
<dbReference type="Pfam" id="PF00126">
    <property type="entry name" value="HTH_1"/>
    <property type="match status" value="1"/>
</dbReference>
<dbReference type="InterPro" id="IPR000847">
    <property type="entry name" value="LysR_HTH_N"/>
</dbReference>
<dbReference type="PROSITE" id="PS50931">
    <property type="entry name" value="HTH_LYSR"/>
    <property type="match status" value="1"/>
</dbReference>
<dbReference type="Gene3D" id="1.10.10.10">
    <property type="entry name" value="Winged helix-like DNA-binding domain superfamily/Winged helix DNA-binding domain"/>
    <property type="match status" value="1"/>
</dbReference>
<organism evidence="6">
    <name type="scientific">Shewanella frigidimarina</name>
    <dbReference type="NCBI Taxonomy" id="56812"/>
    <lineage>
        <taxon>Bacteria</taxon>
        <taxon>Pseudomonadati</taxon>
        <taxon>Pseudomonadota</taxon>
        <taxon>Gammaproteobacteria</taxon>
        <taxon>Alteromonadales</taxon>
        <taxon>Shewanellaceae</taxon>
        <taxon>Shewanella</taxon>
    </lineage>
</organism>
<dbReference type="GO" id="GO:0000976">
    <property type="term" value="F:transcription cis-regulatory region binding"/>
    <property type="evidence" value="ECO:0007669"/>
    <property type="project" value="TreeGrafter"/>
</dbReference>
<dbReference type="Gene3D" id="3.40.190.10">
    <property type="entry name" value="Periplasmic binding protein-like II"/>
    <property type="match status" value="2"/>
</dbReference>
<keyword evidence="2" id="KW-0805">Transcription regulation</keyword>
<dbReference type="PANTHER" id="PTHR30126">
    <property type="entry name" value="HTH-TYPE TRANSCRIPTIONAL REGULATOR"/>
    <property type="match status" value="1"/>
</dbReference>
<keyword evidence="3" id="KW-0238">DNA-binding</keyword>
<dbReference type="SUPFAM" id="SSF46785">
    <property type="entry name" value="Winged helix' DNA-binding domain"/>
    <property type="match status" value="1"/>
</dbReference>
<sequence>MEILMLKTFKAVVDEDGIKGAADKLHTVQSNISNRIKKLEKELDTKLFTIIGRKLQLTPSGQQLCEYADQILQLEYQATSAILRNKGTYELRVGMPETFAAVHMPMALKKLKLNHAEIKTKIHTDTSERLVFSVLNNKVDCAAIGNAPKHENLIIIPIVKEELIMVTPRDSEHDPVLFVRDEGCGYRKHALIWQQKAGRGNDELMVMSSADGVLGCIAAGLGYTIIGKNMVAGSRYEKSLVMTPVSYGPKHVQLSIVYRKDSPLESGILTLAKLLTK</sequence>
<evidence type="ECO:0000256" key="4">
    <source>
        <dbReference type="ARBA" id="ARBA00023163"/>
    </source>
</evidence>
<comment type="caution">
    <text evidence="6">The sequence shown here is derived from an EMBL/GenBank/DDBJ whole genome shotgun (WGS) entry which is preliminary data.</text>
</comment>
<dbReference type="InterPro" id="IPR036390">
    <property type="entry name" value="WH_DNA-bd_sf"/>
</dbReference>
<evidence type="ECO:0000256" key="1">
    <source>
        <dbReference type="ARBA" id="ARBA00009437"/>
    </source>
</evidence>
<protein>
    <submittedName>
        <fullName evidence="6">LysR family transcriptional regulator</fullName>
    </submittedName>
</protein>
<dbReference type="RefSeq" id="WP_059745084.1">
    <property type="nucleotide sequence ID" value="NZ_LRDC01000011.1"/>
</dbReference>
<dbReference type="EMBL" id="LRDC01000011">
    <property type="protein sequence ID" value="KVX02652.1"/>
    <property type="molecule type" value="Genomic_DNA"/>
</dbReference>
<dbReference type="AlphaFoldDB" id="A0A106C1R5"/>
<proteinExistence type="inferred from homology"/>
<feature type="domain" description="HTH lysR-type" evidence="5">
    <location>
        <begin position="1"/>
        <end position="58"/>
    </location>
</feature>
<dbReference type="SUPFAM" id="SSF53850">
    <property type="entry name" value="Periplasmic binding protein-like II"/>
    <property type="match status" value="1"/>
</dbReference>
<dbReference type="GO" id="GO:0003700">
    <property type="term" value="F:DNA-binding transcription factor activity"/>
    <property type="evidence" value="ECO:0007669"/>
    <property type="project" value="InterPro"/>
</dbReference>
<reference evidence="6 7" key="1">
    <citation type="submission" date="2016-01" db="EMBL/GenBank/DDBJ databases">
        <title>Draft genome of the antarctic isolate Shewanella frigidimarina Ag06-30.</title>
        <authorList>
            <person name="Parmeciano Di Noto G."/>
            <person name="Vazquez S."/>
            <person name="Mac Cormack W."/>
            <person name="Iriarte A."/>
            <person name="Quiroga C."/>
        </authorList>
    </citation>
    <scope>NUCLEOTIDE SEQUENCE [LARGE SCALE GENOMIC DNA]</scope>
    <source>
        <strain evidence="6 7">Ag06-30</strain>
    </source>
</reference>
<evidence type="ECO:0000313" key="6">
    <source>
        <dbReference type="EMBL" id="KVX02652.1"/>
    </source>
</evidence>
<name>A0A106C1R5_SHEFR</name>
<dbReference type="Proteomes" id="UP000055702">
    <property type="component" value="Unassembled WGS sequence"/>
</dbReference>
<keyword evidence="4" id="KW-0804">Transcription</keyword>
<gene>
    <name evidence="6" type="ORF">AWJ07_13170</name>
</gene>
<comment type="similarity">
    <text evidence="1">Belongs to the LysR transcriptional regulatory family.</text>
</comment>
<evidence type="ECO:0000313" key="7">
    <source>
        <dbReference type="Proteomes" id="UP000055702"/>
    </source>
</evidence>
<evidence type="ECO:0000256" key="3">
    <source>
        <dbReference type="ARBA" id="ARBA00023125"/>
    </source>
</evidence>
<dbReference type="InterPro" id="IPR036388">
    <property type="entry name" value="WH-like_DNA-bd_sf"/>
</dbReference>
<evidence type="ECO:0000259" key="5">
    <source>
        <dbReference type="PROSITE" id="PS50931"/>
    </source>
</evidence>
<dbReference type="InterPro" id="IPR005119">
    <property type="entry name" value="LysR_subst-bd"/>
</dbReference>